<accession>A0ABS1ETK7</accession>
<reference evidence="11" key="1">
    <citation type="submission" date="2021-01" db="EMBL/GenBank/DDBJ databases">
        <title>Genome public.</title>
        <authorList>
            <person name="Liu C."/>
            <person name="Sun Q."/>
        </authorList>
    </citation>
    <scope>NUCLEOTIDE SEQUENCE [LARGE SCALE GENOMIC DNA]</scope>
    <source>
        <strain evidence="11">YIM B02505</strain>
    </source>
</reference>
<evidence type="ECO:0000259" key="8">
    <source>
        <dbReference type="Pfam" id="PF02687"/>
    </source>
</evidence>
<dbReference type="PANTHER" id="PTHR30572:SF4">
    <property type="entry name" value="ABC TRANSPORTER PERMEASE YTRF"/>
    <property type="match status" value="1"/>
</dbReference>
<evidence type="ECO:0000256" key="7">
    <source>
        <dbReference type="SAM" id="Phobius"/>
    </source>
</evidence>
<feature type="transmembrane region" description="Helical" evidence="7">
    <location>
        <begin position="314"/>
        <end position="332"/>
    </location>
</feature>
<evidence type="ECO:0000313" key="10">
    <source>
        <dbReference type="EMBL" id="MBK1812680.1"/>
    </source>
</evidence>
<dbReference type="InterPro" id="IPR050250">
    <property type="entry name" value="Macrolide_Exporter_MacB"/>
</dbReference>
<comment type="similarity">
    <text evidence="6">Belongs to the ABC-4 integral membrane protein family.</text>
</comment>
<feature type="transmembrane region" description="Helical" evidence="7">
    <location>
        <begin position="268"/>
        <end position="294"/>
    </location>
</feature>
<keyword evidence="11" id="KW-1185">Reference proteome</keyword>
<evidence type="ECO:0000256" key="4">
    <source>
        <dbReference type="ARBA" id="ARBA00022989"/>
    </source>
</evidence>
<dbReference type="InterPro" id="IPR003838">
    <property type="entry name" value="ABC3_permease_C"/>
</dbReference>
<proteinExistence type="inferred from homology"/>
<comment type="subcellular location">
    <subcellularLocation>
        <location evidence="1">Cell membrane</location>
        <topology evidence="1">Multi-pass membrane protein</topology>
    </subcellularLocation>
</comment>
<keyword evidence="5 7" id="KW-0472">Membrane</keyword>
<dbReference type="PANTHER" id="PTHR30572">
    <property type="entry name" value="MEMBRANE COMPONENT OF TRANSPORTER-RELATED"/>
    <property type="match status" value="1"/>
</dbReference>
<feature type="transmembrane region" description="Helical" evidence="7">
    <location>
        <begin position="5"/>
        <end position="24"/>
    </location>
</feature>
<evidence type="ECO:0000259" key="9">
    <source>
        <dbReference type="Pfam" id="PF12704"/>
    </source>
</evidence>
<keyword evidence="2" id="KW-1003">Cell membrane</keyword>
<evidence type="ECO:0000256" key="5">
    <source>
        <dbReference type="ARBA" id="ARBA00023136"/>
    </source>
</evidence>
<name>A0ABS1ETK7_9CLOT</name>
<sequence>MKNNIFTALMFFIVSLFICMYLGLTHNLEQNIAESNNFLSSNSTKFYLNNKSANVAVNDIKVDDLIGKLSNDSLIMTNYMYDIYNGNALYINNKSIDIPVIKGRFLTSDDVKQNKRYIVIGKNIKKALAIDTNYININGSNFEIIGILGYNNRSSYLDDQFYICFTGLYDKNLKLRNLGNSFIVDSNKSTIDNLKSSTANLFSKTELVHQTLTENTQDSSSRITSAAMVTLVIICMLINVINSSLYYVENKKKEFAIRKLLGGTNKQIAIKILFEYEIIATLSFIVAQIIYIAIVKSEKFHSFIGDRLFLKVSILSFLVIVLISALLSLISIRKSLKLQPAEILRG</sequence>
<dbReference type="RefSeq" id="WP_200272118.1">
    <property type="nucleotide sequence ID" value="NZ_JAENHN010000050.1"/>
</dbReference>
<organism evidence="10 11">
    <name type="scientific">Clostridium yunnanense</name>
    <dbReference type="NCBI Taxonomy" id="2800325"/>
    <lineage>
        <taxon>Bacteria</taxon>
        <taxon>Bacillati</taxon>
        <taxon>Bacillota</taxon>
        <taxon>Clostridia</taxon>
        <taxon>Eubacteriales</taxon>
        <taxon>Clostridiaceae</taxon>
        <taxon>Clostridium</taxon>
    </lineage>
</organism>
<evidence type="ECO:0000256" key="2">
    <source>
        <dbReference type="ARBA" id="ARBA00022475"/>
    </source>
</evidence>
<dbReference type="InterPro" id="IPR025857">
    <property type="entry name" value="MacB_PCD"/>
</dbReference>
<dbReference type="Pfam" id="PF12704">
    <property type="entry name" value="MacB_PCD"/>
    <property type="match status" value="1"/>
</dbReference>
<evidence type="ECO:0000256" key="1">
    <source>
        <dbReference type="ARBA" id="ARBA00004651"/>
    </source>
</evidence>
<keyword evidence="3 7" id="KW-0812">Transmembrane</keyword>
<dbReference type="Pfam" id="PF02687">
    <property type="entry name" value="FtsX"/>
    <property type="match status" value="1"/>
</dbReference>
<dbReference type="EMBL" id="JAENHN010000050">
    <property type="protein sequence ID" value="MBK1812680.1"/>
    <property type="molecule type" value="Genomic_DNA"/>
</dbReference>
<comment type="caution">
    <text evidence="10">The sequence shown here is derived from an EMBL/GenBank/DDBJ whole genome shotgun (WGS) entry which is preliminary data.</text>
</comment>
<evidence type="ECO:0000313" key="11">
    <source>
        <dbReference type="Proteomes" id="UP000596739"/>
    </source>
</evidence>
<evidence type="ECO:0000256" key="3">
    <source>
        <dbReference type="ARBA" id="ARBA00022692"/>
    </source>
</evidence>
<feature type="domain" description="ABC3 transporter permease C-terminal" evidence="8">
    <location>
        <begin position="227"/>
        <end position="340"/>
    </location>
</feature>
<feature type="transmembrane region" description="Helical" evidence="7">
    <location>
        <begin position="226"/>
        <end position="248"/>
    </location>
</feature>
<gene>
    <name evidence="10" type="ORF">JHL18_18835</name>
</gene>
<dbReference type="Proteomes" id="UP000596739">
    <property type="component" value="Unassembled WGS sequence"/>
</dbReference>
<evidence type="ECO:0000256" key="6">
    <source>
        <dbReference type="ARBA" id="ARBA00038076"/>
    </source>
</evidence>
<keyword evidence="4 7" id="KW-1133">Transmembrane helix</keyword>
<feature type="domain" description="MacB-like periplasmic core" evidence="9">
    <location>
        <begin position="87"/>
        <end position="168"/>
    </location>
</feature>
<protein>
    <submittedName>
        <fullName evidence="10">ABC transporter permease</fullName>
    </submittedName>
</protein>